<dbReference type="AlphaFoldDB" id="A0A316ZL42"/>
<proteinExistence type="predicted"/>
<dbReference type="Proteomes" id="UP000245946">
    <property type="component" value="Unassembled WGS sequence"/>
</dbReference>
<accession>A0A316ZL42</accession>
<dbReference type="OrthoDB" id="3784821at2759"/>
<dbReference type="RefSeq" id="XP_025601394.1">
    <property type="nucleotide sequence ID" value="XM_025741265.1"/>
</dbReference>
<keyword evidence="3" id="KW-1185">Reference proteome</keyword>
<sequence>MPPRTPLTPNQQRIRVMVISFPFLVASSYVLFRRLYLGEEQKKLPSAPTRGKLDVQPA</sequence>
<dbReference type="STRING" id="58919.A0A316ZL42"/>
<keyword evidence="1" id="KW-0472">Membrane</keyword>
<gene>
    <name evidence="2" type="ORF">FA09DRAFT_327079</name>
</gene>
<dbReference type="EMBL" id="KZ819283">
    <property type="protein sequence ID" value="PWO01116.1"/>
    <property type="molecule type" value="Genomic_DNA"/>
</dbReference>
<reference evidence="2 3" key="1">
    <citation type="journal article" date="2018" name="Mol. Biol. Evol.">
        <title>Broad Genomic Sampling Reveals a Smut Pathogenic Ancestry of the Fungal Clade Ustilaginomycotina.</title>
        <authorList>
            <person name="Kijpornyongpan T."/>
            <person name="Mondo S.J."/>
            <person name="Barry K."/>
            <person name="Sandor L."/>
            <person name="Lee J."/>
            <person name="Lipzen A."/>
            <person name="Pangilinan J."/>
            <person name="LaButti K."/>
            <person name="Hainaut M."/>
            <person name="Henrissat B."/>
            <person name="Grigoriev I.V."/>
            <person name="Spatafora J.W."/>
            <person name="Aime M.C."/>
        </authorList>
    </citation>
    <scope>NUCLEOTIDE SEQUENCE [LARGE SCALE GENOMIC DNA]</scope>
    <source>
        <strain evidence="2 3">MCA 4186</strain>
    </source>
</reference>
<name>A0A316ZL42_9BASI</name>
<feature type="transmembrane region" description="Helical" evidence="1">
    <location>
        <begin position="12"/>
        <end position="32"/>
    </location>
</feature>
<organism evidence="2 3">
    <name type="scientific">Tilletiopsis washingtonensis</name>
    <dbReference type="NCBI Taxonomy" id="58919"/>
    <lineage>
        <taxon>Eukaryota</taxon>
        <taxon>Fungi</taxon>
        <taxon>Dikarya</taxon>
        <taxon>Basidiomycota</taxon>
        <taxon>Ustilaginomycotina</taxon>
        <taxon>Exobasidiomycetes</taxon>
        <taxon>Entylomatales</taxon>
        <taxon>Entylomatales incertae sedis</taxon>
        <taxon>Tilletiopsis</taxon>
    </lineage>
</organism>
<protein>
    <submittedName>
        <fullName evidence="2">Uncharacterized protein</fullName>
    </submittedName>
</protein>
<evidence type="ECO:0000256" key="1">
    <source>
        <dbReference type="SAM" id="Phobius"/>
    </source>
</evidence>
<dbReference type="GeneID" id="37268809"/>
<evidence type="ECO:0000313" key="2">
    <source>
        <dbReference type="EMBL" id="PWO01116.1"/>
    </source>
</evidence>
<keyword evidence="1" id="KW-0812">Transmembrane</keyword>
<evidence type="ECO:0000313" key="3">
    <source>
        <dbReference type="Proteomes" id="UP000245946"/>
    </source>
</evidence>
<keyword evidence="1" id="KW-1133">Transmembrane helix</keyword>